<feature type="region of interest" description="Disordered" evidence="2">
    <location>
        <begin position="476"/>
        <end position="495"/>
    </location>
</feature>
<gene>
    <name evidence="3" type="ORF">BJ878DRAFT_537545</name>
</gene>
<dbReference type="AlphaFoldDB" id="A0A9P7ZC15"/>
<evidence type="ECO:0000256" key="1">
    <source>
        <dbReference type="SAM" id="Coils"/>
    </source>
</evidence>
<name>A0A9P7ZC15_9HELO</name>
<comment type="caution">
    <text evidence="3">The sequence shown here is derived from an EMBL/GenBank/DDBJ whole genome shotgun (WGS) entry which is preliminary data.</text>
</comment>
<feature type="compositionally biased region" description="Basic and acidic residues" evidence="2">
    <location>
        <begin position="482"/>
        <end position="495"/>
    </location>
</feature>
<keyword evidence="1" id="KW-0175">Coiled coil</keyword>
<dbReference type="OrthoDB" id="3595619at2759"/>
<accession>A0A9P7ZC15</accession>
<evidence type="ECO:0000313" key="3">
    <source>
        <dbReference type="EMBL" id="KAG9249324.1"/>
    </source>
</evidence>
<feature type="coiled-coil region" evidence="1">
    <location>
        <begin position="242"/>
        <end position="269"/>
    </location>
</feature>
<protein>
    <submittedName>
        <fullName evidence="3">Uncharacterized protein</fullName>
    </submittedName>
</protein>
<keyword evidence="4" id="KW-1185">Reference proteome</keyword>
<organism evidence="3 4">
    <name type="scientific">Calycina marina</name>
    <dbReference type="NCBI Taxonomy" id="1763456"/>
    <lineage>
        <taxon>Eukaryota</taxon>
        <taxon>Fungi</taxon>
        <taxon>Dikarya</taxon>
        <taxon>Ascomycota</taxon>
        <taxon>Pezizomycotina</taxon>
        <taxon>Leotiomycetes</taxon>
        <taxon>Helotiales</taxon>
        <taxon>Pezizellaceae</taxon>
        <taxon>Calycina</taxon>
    </lineage>
</organism>
<evidence type="ECO:0000256" key="2">
    <source>
        <dbReference type="SAM" id="MobiDB-lite"/>
    </source>
</evidence>
<feature type="region of interest" description="Disordered" evidence="2">
    <location>
        <begin position="443"/>
        <end position="462"/>
    </location>
</feature>
<dbReference type="Proteomes" id="UP000887226">
    <property type="component" value="Unassembled WGS sequence"/>
</dbReference>
<dbReference type="EMBL" id="MU253737">
    <property type="protein sequence ID" value="KAG9249324.1"/>
    <property type="molecule type" value="Genomic_DNA"/>
</dbReference>
<feature type="compositionally biased region" description="Polar residues" evidence="2">
    <location>
        <begin position="446"/>
        <end position="461"/>
    </location>
</feature>
<proteinExistence type="predicted"/>
<sequence length="521" mass="57650">MILSEYLEDALRSWLGSPMSCCGASRQPEQLQAEKLMVIEYGQPRLVPPPILEIQELEGRPSSWNHDWTTRSKTFASHASSCGSFPVSRNLDAYNSFQSGRPATRLSIGAPHDFRHIDNALPRREPNFRPLELSIYMPGESQISPILPHFQQDDLSFPPEDSAGSEYTGMHSRSVSSLSFCIPRKPVRSSSRASSEWTAQFKPRPGSLSAQDILAALESELPRVPLPARLRALTAPPTYERIRSALHEKYELEQRLKDIEDAIEEKQSVYFNSRPVSQATTVDRLVSITSAYEESQEPMPTILPTFTQRANLSLADQRPNTAPSNPVCLPIRIPTRSKYFTEASAAFTRSNIPPPPLPPLPLTLSQPPLHKKKSFSRVSNWLFPSDSHSRNISLDSITNTPKPIAAGQGFYQCITPQNVACTRSSERGSVSTVSTIESTIDAPTAPTMTTWSPHSTSSPGNFENIEKRDIVIVRTTSTDSETSAREKSSDEEMARTLGEDVGRSWKADGPGIGRNCVGVAF</sequence>
<evidence type="ECO:0000313" key="4">
    <source>
        <dbReference type="Proteomes" id="UP000887226"/>
    </source>
</evidence>
<reference evidence="3" key="1">
    <citation type="journal article" date="2021" name="IMA Fungus">
        <title>Genomic characterization of three marine fungi, including Emericellopsis atlantica sp. nov. with signatures of a generalist lifestyle and marine biomass degradation.</title>
        <authorList>
            <person name="Hagestad O.C."/>
            <person name="Hou L."/>
            <person name="Andersen J.H."/>
            <person name="Hansen E.H."/>
            <person name="Altermark B."/>
            <person name="Li C."/>
            <person name="Kuhnert E."/>
            <person name="Cox R.J."/>
            <person name="Crous P.W."/>
            <person name="Spatafora J.W."/>
            <person name="Lail K."/>
            <person name="Amirebrahimi M."/>
            <person name="Lipzen A."/>
            <person name="Pangilinan J."/>
            <person name="Andreopoulos W."/>
            <person name="Hayes R.D."/>
            <person name="Ng V."/>
            <person name="Grigoriev I.V."/>
            <person name="Jackson S.A."/>
            <person name="Sutton T.D.S."/>
            <person name="Dobson A.D.W."/>
            <person name="Rama T."/>
        </authorList>
    </citation>
    <scope>NUCLEOTIDE SEQUENCE</scope>
    <source>
        <strain evidence="3">TRa3180A</strain>
    </source>
</reference>